<gene>
    <name evidence="1" type="ORF">Kpho01_31890</name>
</gene>
<name>A0A9W6PHU4_9ACTN</name>
<dbReference type="EMBL" id="BSRX01000017">
    <property type="protein sequence ID" value="GLW55178.1"/>
    <property type="molecule type" value="Genomic_DNA"/>
</dbReference>
<dbReference type="InterPro" id="IPR012675">
    <property type="entry name" value="Beta-grasp_dom_sf"/>
</dbReference>
<protein>
    <submittedName>
        <fullName evidence="1">Thiamine biosynthesis protein ThiS</fullName>
    </submittedName>
</protein>
<dbReference type="InterPro" id="IPR016155">
    <property type="entry name" value="Mopterin_synth/thiamin_S_b"/>
</dbReference>
<reference evidence="1" key="1">
    <citation type="submission" date="2023-02" db="EMBL/GenBank/DDBJ databases">
        <title>Kitasatospora phosalacinea NBRC 14362.</title>
        <authorList>
            <person name="Ichikawa N."/>
            <person name="Sato H."/>
            <person name="Tonouchi N."/>
        </authorList>
    </citation>
    <scope>NUCLEOTIDE SEQUENCE</scope>
    <source>
        <strain evidence="1">NBRC 14362</strain>
    </source>
</reference>
<dbReference type="RefSeq" id="WP_081973405.1">
    <property type="nucleotide sequence ID" value="NZ_BSRX01000017.1"/>
</dbReference>
<dbReference type="SUPFAM" id="SSF54285">
    <property type="entry name" value="MoaD/ThiS"/>
    <property type="match status" value="1"/>
</dbReference>
<proteinExistence type="predicted"/>
<organism evidence="1 2">
    <name type="scientific">Kitasatospora phosalacinea</name>
    <dbReference type="NCBI Taxonomy" id="2065"/>
    <lineage>
        <taxon>Bacteria</taxon>
        <taxon>Bacillati</taxon>
        <taxon>Actinomycetota</taxon>
        <taxon>Actinomycetes</taxon>
        <taxon>Kitasatosporales</taxon>
        <taxon>Streptomycetaceae</taxon>
        <taxon>Kitasatospora</taxon>
    </lineage>
</organism>
<dbReference type="OrthoDB" id="4331766at2"/>
<dbReference type="Gene3D" id="3.10.20.30">
    <property type="match status" value="1"/>
</dbReference>
<dbReference type="InterPro" id="IPR003749">
    <property type="entry name" value="ThiS/MoaD-like"/>
</dbReference>
<dbReference type="AlphaFoldDB" id="A0A9W6PHU4"/>
<evidence type="ECO:0000313" key="1">
    <source>
        <dbReference type="EMBL" id="GLW55178.1"/>
    </source>
</evidence>
<dbReference type="Pfam" id="PF02597">
    <property type="entry name" value="ThiS"/>
    <property type="match status" value="1"/>
</dbReference>
<dbReference type="Proteomes" id="UP001165143">
    <property type="component" value="Unassembled WGS sequence"/>
</dbReference>
<evidence type="ECO:0000313" key="2">
    <source>
        <dbReference type="Proteomes" id="UP001165143"/>
    </source>
</evidence>
<comment type="caution">
    <text evidence="1">The sequence shown here is derived from an EMBL/GenBank/DDBJ whole genome shotgun (WGS) entry which is preliminary data.</text>
</comment>
<accession>A0A9W6PHU4</accession>
<sequence length="101" mass="10419">MSATTENRTAPGSPARVSGTVRYWAAAKSAAGRAEQSFEAATLADALAAVRAAHADRPELLRLLEACSFLLDGEQVGGREHAGPALSEGWTVEVLPPFAGG</sequence>